<keyword evidence="3" id="KW-1185">Reference proteome</keyword>
<evidence type="ECO:0008006" key="4">
    <source>
        <dbReference type="Google" id="ProtNLM"/>
    </source>
</evidence>
<dbReference type="PANTHER" id="PTHR45642:SF3">
    <property type="entry name" value="OS09G0540400 PROTEIN"/>
    <property type="match status" value="1"/>
</dbReference>
<proteinExistence type="predicted"/>
<keyword evidence="1" id="KW-0732">Signal</keyword>
<gene>
    <name evidence="2" type="ORF">Cgig2_000250</name>
</gene>
<dbReference type="AlphaFoldDB" id="A0A9Q1JTE1"/>
<dbReference type="InterPro" id="IPR050592">
    <property type="entry name" value="GDSL_lipolytic_enzyme"/>
</dbReference>
<organism evidence="2 3">
    <name type="scientific">Carnegiea gigantea</name>
    <dbReference type="NCBI Taxonomy" id="171969"/>
    <lineage>
        <taxon>Eukaryota</taxon>
        <taxon>Viridiplantae</taxon>
        <taxon>Streptophyta</taxon>
        <taxon>Embryophyta</taxon>
        <taxon>Tracheophyta</taxon>
        <taxon>Spermatophyta</taxon>
        <taxon>Magnoliopsida</taxon>
        <taxon>eudicotyledons</taxon>
        <taxon>Gunneridae</taxon>
        <taxon>Pentapetalae</taxon>
        <taxon>Caryophyllales</taxon>
        <taxon>Cactineae</taxon>
        <taxon>Cactaceae</taxon>
        <taxon>Cactoideae</taxon>
        <taxon>Echinocereeae</taxon>
        <taxon>Carnegiea</taxon>
    </lineage>
</organism>
<evidence type="ECO:0000313" key="2">
    <source>
        <dbReference type="EMBL" id="KAJ8430657.1"/>
    </source>
</evidence>
<dbReference type="Proteomes" id="UP001153076">
    <property type="component" value="Unassembled WGS sequence"/>
</dbReference>
<reference evidence="2" key="1">
    <citation type="submission" date="2022-04" db="EMBL/GenBank/DDBJ databases">
        <title>Carnegiea gigantea Genome sequencing and assembly v2.</title>
        <authorList>
            <person name="Copetti D."/>
            <person name="Sanderson M.J."/>
            <person name="Burquez A."/>
            <person name="Wojciechowski M.F."/>
        </authorList>
    </citation>
    <scope>NUCLEOTIDE SEQUENCE</scope>
    <source>
        <strain evidence="2">SGP5-SGP5p</strain>
        <tissue evidence="2">Aerial part</tissue>
    </source>
</reference>
<dbReference type="OrthoDB" id="1600564at2759"/>
<sequence>MEKCWSCKFLLPWLMLSSVTQGNGKQITKQKCSNNSIPAAFVFGDSTVDPGNNNYINTIIRSNFPPYGLDFPHQTPTGRFTDGRLTTDFIGKVKHILPFVFCVLCLHVYSASYACPTLPFFMQTSYRKGVAQSDLKVYAKKKITFCNGKTKLPLDHLFRVCSNEIEEPNIKEKINGS</sequence>
<dbReference type="InterPro" id="IPR036514">
    <property type="entry name" value="SGNH_hydro_sf"/>
</dbReference>
<dbReference type="EMBL" id="JAKOGI010000772">
    <property type="protein sequence ID" value="KAJ8430657.1"/>
    <property type="molecule type" value="Genomic_DNA"/>
</dbReference>
<dbReference type="PANTHER" id="PTHR45642">
    <property type="entry name" value="GDSL ESTERASE/LIPASE EXL3"/>
    <property type="match status" value="1"/>
</dbReference>
<dbReference type="Gene3D" id="3.40.50.1110">
    <property type="entry name" value="SGNH hydrolase"/>
    <property type="match status" value="1"/>
</dbReference>
<accession>A0A9Q1JTE1</accession>
<protein>
    <recommendedName>
        <fullName evidence="4">GDSL esterase/lipase</fullName>
    </recommendedName>
</protein>
<comment type="caution">
    <text evidence="2">The sequence shown here is derived from an EMBL/GenBank/DDBJ whole genome shotgun (WGS) entry which is preliminary data.</text>
</comment>
<name>A0A9Q1JTE1_9CARY</name>
<evidence type="ECO:0000313" key="3">
    <source>
        <dbReference type="Proteomes" id="UP001153076"/>
    </source>
</evidence>
<feature type="signal peptide" evidence="1">
    <location>
        <begin position="1"/>
        <end position="24"/>
    </location>
</feature>
<feature type="chain" id="PRO_5040485460" description="GDSL esterase/lipase" evidence="1">
    <location>
        <begin position="25"/>
        <end position="177"/>
    </location>
</feature>
<evidence type="ECO:0000256" key="1">
    <source>
        <dbReference type="SAM" id="SignalP"/>
    </source>
</evidence>